<dbReference type="EMBL" id="CP067420">
    <property type="protein sequence ID" value="QQP88000.1"/>
    <property type="molecule type" value="Genomic_DNA"/>
</dbReference>
<gene>
    <name evidence="1" type="ORF">IGS68_18250</name>
</gene>
<dbReference type="InterPro" id="IPR007709">
    <property type="entry name" value="N-FG_amidohydro"/>
</dbReference>
<proteinExistence type="predicted"/>
<evidence type="ECO:0000313" key="2">
    <source>
        <dbReference type="Proteomes" id="UP000595197"/>
    </source>
</evidence>
<dbReference type="Pfam" id="PF05013">
    <property type="entry name" value="FGase"/>
    <property type="match status" value="1"/>
</dbReference>
<sequence>MSFVIEDVLVRDDPVGQMVPLVLDSPHSGSVYPRDFNFVCPLPALRQAEDTYVDELVSAAPEAGATLIAALFPRSYIDVNRAIDDIEPELLDGQWPEPLRPSDKSNAGMGLIRRLCKPGIPMYDGRLPVPHVAERIDRYYRPYHEQVAGAIDRAYGRFGTVYHLNCHSMPTFGRDPATRADFVLGDRDGTTCEPDFTRYVAAFLTSLGYRVRVNDPYKGVELVRRYSDPKRGLHSLQFEIHRGLYMNEETLERNEGFGRLQSHLTMLIRHLASYAGDAVKLDAAE</sequence>
<dbReference type="SUPFAM" id="SSF53187">
    <property type="entry name" value="Zn-dependent exopeptidases"/>
    <property type="match status" value="1"/>
</dbReference>
<keyword evidence="2" id="KW-1185">Reference proteome</keyword>
<organism evidence="1 2">
    <name type="scientific">Skermanella cutis</name>
    <dbReference type="NCBI Taxonomy" id="2775420"/>
    <lineage>
        <taxon>Bacteria</taxon>
        <taxon>Pseudomonadati</taxon>
        <taxon>Pseudomonadota</taxon>
        <taxon>Alphaproteobacteria</taxon>
        <taxon>Rhodospirillales</taxon>
        <taxon>Azospirillaceae</taxon>
        <taxon>Skermanella</taxon>
    </lineage>
</organism>
<dbReference type="Gene3D" id="3.40.630.40">
    <property type="entry name" value="Zn-dependent exopeptidases"/>
    <property type="match status" value="1"/>
</dbReference>
<protein>
    <submittedName>
        <fullName evidence="1">N-formylglutamate amidohydrolase</fullName>
    </submittedName>
</protein>
<accession>A0ABX7B120</accession>
<evidence type="ECO:0000313" key="1">
    <source>
        <dbReference type="EMBL" id="QQP88000.1"/>
    </source>
</evidence>
<dbReference type="RefSeq" id="WP_201072337.1">
    <property type="nucleotide sequence ID" value="NZ_CP067420.1"/>
</dbReference>
<dbReference type="Proteomes" id="UP000595197">
    <property type="component" value="Chromosome"/>
</dbReference>
<reference evidence="1" key="1">
    <citation type="submission" date="2021-02" db="EMBL/GenBank/DDBJ databases">
        <title>Skermanella TT6 skin isolate.</title>
        <authorList>
            <person name="Lee K."/>
            <person name="Ganzorig M."/>
        </authorList>
    </citation>
    <scope>NUCLEOTIDE SEQUENCE</scope>
    <source>
        <strain evidence="1">TT6</strain>
    </source>
</reference>
<name>A0ABX7B120_9PROT</name>